<reference evidence="2" key="1">
    <citation type="submission" date="2022-11" db="UniProtKB">
        <authorList>
            <consortium name="WormBaseParasite"/>
        </authorList>
    </citation>
    <scope>IDENTIFICATION</scope>
</reference>
<evidence type="ECO:0000313" key="2">
    <source>
        <dbReference type="WBParaSite" id="ES5_v2.g16717.t1"/>
    </source>
</evidence>
<accession>A0AC34FHC5</accession>
<dbReference type="WBParaSite" id="ES5_v2.g16717.t1">
    <property type="protein sequence ID" value="ES5_v2.g16717.t1"/>
    <property type="gene ID" value="ES5_v2.g16717"/>
</dbReference>
<name>A0AC34FHC5_9BILA</name>
<proteinExistence type="predicted"/>
<evidence type="ECO:0000313" key="1">
    <source>
        <dbReference type="Proteomes" id="UP000887579"/>
    </source>
</evidence>
<sequence length="91" mass="9914">MNQISNPGQQPGQHSAQPVAPHQQQNIRFAPVPYAVAQQYGGYDPRQQQQSYQPNVVYNHATLTLPQNSHIATSTNSNGMTMVDVAAPPFG</sequence>
<dbReference type="Proteomes" id="UP000887579">
    <property type="component" value="Unplaced"/>
</dbReference>
<organism evidence="1 2">
    <name type="scientific">Panagrolaimus sp. ES5</name>
    <dbReference type="NCBI Taxonomy" id="591445"/>
    <lineage>
        <taxon>Eukaryota</taxon>
        <taxon>Metazoa</taxon>
        <taxon>Ecdysozoa</taxon>
        <taxon>Nematoda</taxon>
        <taxon>Chromadorea</taxon>
        <taxon>Rhabditida</taxon>
        <taxon>Tylenchina</taxon>
        <taxon>Panagrolaimomorpha</taxon>
        <taxon>Panagrolaimoidea</taxon>
        <taxon>Panagrolaimidae</taxon>
        <taxon>Panagrolaimus</taxon>
    </lineage>
</organism>
<protein>
    <submittedName>
        <fullName evidence="2">Uncharacterized protein</fullName>
    </submittedName>
</protein>